<name>A0AAE0E9I3_9ROSI</name>
<dbReference type="EMBL" id="JANJYJ010000004">
    <property type="protein sequence ID" value="KAK3219894.1"/>
    <property type="molecule type" value="Genomic_DNA"/>
</dbReference>
<accession>A0AAE0E9I3</accession>
<evidence type="ECO:0000313" key="2">
    <source>
        <dbReference type="Proteomes" id="UP001281410"/>
    </source>
</evidence>
<dbReference type="Proteomes" id="UP001281410">
    <property type="component" value="Unassembled WGS sequence"/>
</dbReference>
<keyword evidence="2" id="KW-1185">Reference proteome</keyword>
<reference evidence="1" key="1">
    <citation type="journal article" date="2023" name="Plant J.">
        <title>Genome sequences and population genomics provide insights into the demographic history, inbreeding, and mutation load of two 'living fossil' tree species of Dipteronia.</title>
        <authorList>
            <person name="Feng Y."/>
            <person name="Comes H.P."/>
            <person name="Chen J."/>
            <person name="Zhu S."/>
            <person name="Lu R."/>
            <person name="Zhang X."/>
            <person name="Li P."/>
            <person name="Qiu J."/>
            <person name="Olsen K.M."/>
            <person name="Qiu Y."/>
        </authorList>
    </citation>
    <scope>NUCLEOTIDE SEQUENCE</scope>
    <source>
        <strain evidence="1">NBL</strain>
    </source>
</reference>
<dbReference type="AlphaFoldDB" id="A0AAE0E9I3"/>
<comment type="caution">
    <text evidence="1">The sequence shown here is derived from an EMBL/GenBank/DDBJ whole genome shotgun (WGS) entry which is preliminary data.</text>
</comment>
<organism evidence="1 2">
    <name type="scientific">Dipteronia sinensis</name>
    <dbReference type="NCBI Taxonomy" id="43782"/>
    <lineage>
        <taxon>Eukaryota</taxon>
        <taxon>Viridiplantae</taxon>
        <taxon>Streptophyta</taxon>
        <taxon>Embryophyta</taxon>
        <taxon>Tracheophyta</taxon>
        <taxon>Spermatophyta</taxon>
        <taxon>Magnoliopsida</taxon>
        <taxon>eudicotyledons</taxon>
        <taxon>Gunneridae</taxon>
        <taxon>Pentapetalae</taxon>
        <taxon>rosids</taxon>
        <taxon>malvids</taxon>
        <taxon>Sapindales</taxon>
        <taxon>Sapindaceae</taxon>
        <taxon>Hippocastanoideae</taxon>
        <taxon>Acereae</taxon>
        <taxon>Dipteronia</taxon>
    </lineage>
</organism>
<proteinExistence type="predicted"/>
<sequence length="99" mass="11224">MKYISLTKGIVNLSGGVAVIQAAVVDAPFFRLETRFDAERLLTMMTKRFATKFEAERLLSLDNDDKNVITFYTWGPGSRTTIELHEAGKEDRSERRSHG</sequence>
<evidence type="ECO:0000313" key="1">
    <source>
        <dbReference type="EMBL" id="KAK3219894.1"/>
    </source>
</evidence>
<gene>
    <name evidence="1" type="ORF">Dsin_013864</name>
</gene>
<protein>
    <submittedName>
        <fullName evidence="1">Uncharacterized protein</fullName>
    </submittedName>
</protein>